<keyword evidence="2" id="KW-0812">Transmembrane</keyword>
<evidence type="ECO:0000313" key="4">
    <source>
        <dbReference type="Proteomes" id="UP001597545"/>
    </source>
</evidence>
<dbReference type="PANTHER" id="PTHR34980">
    <property type="entry name" value="INNER MEMBRANE PROTEIN-RELATED-RELATED"/>
    <property type="match status" value="1"/>
</dbReference>
<dbReference type="RefSeq" id="WP_380900353.1">
    <property type="nucleotide sequence ID" value="NZ_JBHUEG010000003.1"/>
</dbReference>
<feature type="transmembrane region" description="Helical" evidence="2">
    <location>
        <begin position="54"/>
        <end position="74"/>
    </location>
</feature>
<keyword evidence="2" id="KW-0472">Membrane</keyword>
<name>A0ABW5KG44_9SPHI</name>
<evidence type="ECO:0000256" key="1">
    <source>
        <dbReference type="SAM" id="MobiDB-lite"/>
    </source>
</evidence>
<dbReference type="EMBL" id="JBHULR010000002">
    <property type="protein sequence ID" value="MFD2546501.1"/>
    <property type="molecule type" value="Genomic_DNA"/>
</dbReference>
<keyword evidence="2" id="KW-1133">Transmembrane helix</keyword>
<dbReference type="InterPro" id="IPR008523">
    <property type="entry name" value="DUF805"/>
</dbReference>
<gene>
    <name evidence="3" type="ORF">ACFSR5_02450</name>
</gene>
<keyword evidence="4" id="KW-1185">Reference proteome</keyword>
<feature type="transmembrane region" description="Helical" evidence="2">
    <location>
        <begin position="24"/>
        <end position="48"/>
    </location>
</feature>
<evidence type="ECO:0000256" key="2">
    <source>
        <dbReference type="SAM" id="Phobius"/>
    </source>
</evidence>
<dbReference type="Pfam" id="PF05656">
    <property type="entry name" value="DUF805"/>
    <property type="match status" value="1"/>
</dbReference>
<proteinExistence type="predicted"/>
<organism evidence="3 4">
    <name type="scientific">Sphingobacterium suaedae</name>
    <dbReference type="NCBI Taxonomy" id="1686402"/>
    <lineage>
        <taxon>Bacteria</taxon>
        <taxon>Pseudomonadati</taxon>
        <taxon>Bacteroidota</taxon>
        <taxon>Sphingobacteriia</taxon>
        <taxon>Sphingobacteriales</taxon>
        <taxon>Sphingobacteriaceae</taxon>
        <taxon>Sphingobacterium</taxon>
    </lineage>
</organism>
<evidence type="ECO:0000313" key="3">
    <source>
        <dbReference type="EMBL" id="MFD2546501.1"/>
    </source>
</evidence>
<dbReference type="PANTHER" id="PTHR34980:SF2">
    <property type="entry name" value="INNER MEMBRANE PROTEIN YHAH-RELATED"/>
    <property type="match status" value="1"/>
</dbReference>
<sequence length="147" mass="16525">MEWFLKVVRDNYANFDGRARRKEFWMFVLVWIGIYVALAILGGILSFISSSLGYLVYGLISLVGIALLIPSLAVGVRRLHDTGAPTWYIVFAFLPIISFYYLYLMIKEGDKGPNEFGPDPKGAENDTNPFGNFPPTPENNPFTNPNP</sequence>
<dbReference type="Proteomes" id="UP001597545">
    <property type="component" value="Unassembled WGS sequence"/>
</dbReference>
<reference evidence="4" key="1">
    <citation type="journal article" date="2019" name="Int. J. Syst. Evol. Microbiol.">
        <title>The Global Catalogue of Microorganisms (GCM) 10K type strain sequencing project: providing services to taxonomists for standard genome sequencing and annotation.</title>
        <authorList>
            <consortium name="The Broad Institute Genomics Platform"/>
            <consortium name="The Broad Institute Genome Sequencing Center for Infectious Disease"/>
            <person name="Wu L."/>
            <person name="Ma J."/>
        </authorList>
    </citation>
    <scope>NUCLEOTIDE SEQUENCE [LARGE SCALE GENOMIC DNA]</scope>
    <source>
        <strain evidence="4">KCTC 42662</strain>
    </source>
</reference>
<protein>
    <submittedName>
        <fullName evidence="3">DUF805 domain-containing protein</fullName>
    </submittedName>
</protein>
<feature type="compositionally biased region" description="Pro residues" evidence="1">
    <location>
        <begin position="132"/>
        <end position="147"/>
    </location>
</feature>
<feature type="region of interest" description="Disordered" evidence="1">
    <location>
        <begin position="114"/>
        <end position="147"/>
    </location>
</feature>
<feature type="transmembrane region" description="Helical" evidence="2">
    <location>
        <begin position="86"/>
        <end position="106"/>
    </location>
</feature>
<accession>A0ABW5KG44</accession>
<comment type="caution">
    <text evidence="3">The sequence shown here is derived from an EMBL/GenBank/DDBJ whole genome shotgun (WGS) entry which is preliminary data.</text>
</comment>